<dbReference type="EMBL" id="RKLP01000005">
    <property type="protein sequence ID" value="RVW09381.1"/>
    <property type="molecule type" value="Genomic_DNA"/>
</dbReference>
<feature type="DNA-binding region" description="H-T-H motif" evidence="4">
    <location>
        <begin position="45"/>
        <end position="64"/>
    </location>
</feature>
<evidence type="ECO:0000256" key="5">
    <source>
        <dbReference type="SAM" id="MobiDB-lite"/>
    </source>
</evidence>
<keyword evidence="1" id="KW-0805">Transcription regulation</keyword>
<comment type="caution">
    <text evidence="7">The sequence shown here is derived from an EMBL/GenBank/DDBJ whole genome shotgun (WGS) entry which is preliminary data.</text>
</comment>
<protein>
    <submittedName>
        <fullName evidence="7">TetR family transcriptional regulator</fullName>
    </submittedName>
</protein>
<name>A0A3S3BU88_9NOCA</name>
<organism evidence="7 8">
    <name type="scientific">Prescottella agglutinans</name>
    <dbReference type="NCBI Taxonomy" id="1644129"/>
    <lineage>
        <taxon>Bacteria</taxon>
        <taxon>Bacillati</taxon>
        <taxon>Actinomycetota</taxon>
        <taxon>Actinomycetes</taxon>
        <taxon>Mycobacteriales</taxon>
        <taxon>Nocardiaceae</taxon>
        <taxon>Prescottella</taxon>
    </lineage>
</organism>
<evidence type="ECO:0000256" key="3">
    <source>
        <dbReference type="ARBA" id="ARBA00023163"/>
    </source>
</evidence>
<feature type="region of interest" description="Disordered" evidence="5">
    <location>
        <begin position="1"/>
        <end position="23"/>
    </location>
</feature>
<gene>
    <name evidence="7" type="ORF">EGT67_11350</name>
</gene>
<keyword evidence="2 4" id="KW-0238">DNA-binding</keyword>
<dbReference type="OrthoDB" id="4214267at2"/>
<dbReference type="Pfam" id="PF17754">
    <property type="entry name" value="TetR_C_14"/>
    <property type="match status" value="1"/>
</dbReference>
<dbReference type="Gene3D" id="1.10.10.60">
    <property type="entry name" value="Homeodomain-like"/>
    <property type="match status" value="1"/>
</dbReference>
<proteinExistence type="predicted"/>
<evidence type="ECO:0000256" key="2">
    <source>
        <dbReference type="ARBA" id="ARBA00023125"/>
    </source>
</evidence>
<accession>A0A3S3BU88</accession>
<dbReference type="Pfam" id="PF00440">
    <property type="entry name" value="TetR_N"/>
    <property type="match status" value="1"/>
</dbReference>
<dbReference type="Gene3D" id="1.10.357.10">
    <property type="entry name" value="Tetracycline Repressor, domain 2"/>
    <property type="match status" value="1"/>
</dbReference>
<dbReference type="Proteomes" id="UP000286208">
    <property type="component" value="Unassembled WGS sequence"/>
</dbReference>
<reference evidence="7 8" key="1">
    <citation type="submission" date="2018-11" db="EMBL/GenBank/DDBJ databases">
        <title>Rhodococcus spongicola sp. nov. and Rhodococcus xishaensis sp. nov. from marine sponges.</title>
        <authorList>
            <person name="Li L."/>
            <person name="Lin H.W."/>
        </authorList>
    </citation>
    <scope>NUCLEOTIDE SEQUENCE [LARGE SCALE GENOMIC DNA]</scope>
    <source>
        <strain evidence="7 8">CCTCC AB2014297</strain>
    </source>
</reference>
<dbReference type="PROSITE" id="PS50977">
    <property type="entry name" value="HTH_TETR_2"/>
    <property type="match status" value="1"/>
</dbReference>
<sequence>MNGEPLSPASRSGRRGPGRPSVLDAESVAEAALRLWSERGYAATGWHDLAEATGISTRTLLRHFSSKAAIAWVGVIAATQRLRDGLDAAADDAPLAEAIRTAVVSSVSHQPRIRHASREWLQLISHEPEIAAMASVAYRPWIDELAGYIHGRLPEAPPAICQALATAYQAAAGAALAEWALSGADTEPADAVDAMLRWMDVHAPIPSGADLSS</sequence>
<keyword evidence="3" id="KW-0804">Transcription</keyword>
<dbReference type="GO" id="GO:0000976">
    <property type="term" value="F:transcription cis-regulatory region binding"/>
    <property type="evidence" value="ECO:0007669"/>
    <property type="project" value="TreeGrafter"/>
</dbReference>
<evidence type="ECO:0000256" key="4">
    <source>
        <dbReference type="PROSITE-ProRule" id="PRU00335"/>
    </source>
</evidence>
<evidence type="ECO:0000256" key="1">
    <source>
        <dbReference type="ARBA" id="ARBA00023015"/>
    </source>
</evidence>
<dbReference type="SUPFAM" id="SSF46689">
    <property type="entry name" value="Homeodomain-like"/>
    <property type="match status" value="1"/>
</dbReference>
<evidence type="ECO:0000259" key="6">
    <source>
        <dbReference type="PROSITE" id="PS50977"/>
    </source>
</evidence>
<dbReference type="PANTHER" id="PTHR30055">
    <property type="entry name" value="HTH-TYPE TRANSCRIPTIONAL REGULATOR RUTR"/>
    <property type="match status" value="1"/>
</dbReference>
<dbReference type="AlphaFoldDB" id="A0A3S3BU88"/>
<dbReference type="GO" id="GO:0003700">
    <property type="term" value="F:DNA-binding transcription factor activity"/>
    <property type="evidence" value="ECO:0007669"/>
    <property type="project" value="TreeGrafter"/>
</dbReference>
<dbReference type="InterPro" id="IPR009057">
    <property type="entry name" value="Homeodomain-like_sf"/>
</dbReference>
<dbReference type="PANTHER" id="PTHR30055:SF234">
    <property type="entry name" value="HTH-TYPE TRANSCRIPTIONAL REGULATOR BETI"/>
    <property type="match status" value="1"/>
</dbReference>
<feature type="compositionally biased region" description="Low complexity" evidence="5">
    <location>
        <begin position="1"/>
        <end position="11"/>
    </location>
</feature>
<evidence type="ECO:0000313" key="8">
    <source>
        <dbReference type="Proteomes" id="UP000286208"/>
    </source>
</evidence>
<evidence type="ECO:0000313" key="7">
    <source>
        <dbReference type="EMBL" id="RVW09381.1"/>
    </source>
</evidence>
<keyword evidence="8" id="KW-1185">Reference proteome</keyword>
<dbReference type="RefSeq" id="WP_127916182.1">
    <property type="nucleotide sequence ID" value="NZ_RKLP01000005.1"/>
</dbReference>
<dbReference type="InterPro" id="IPR050109">
    <property type="entry name" value="HTH-type_TetR-like_transc_reg"/>
</dbReference>
<dbReference type="InterPro" id="IPR041347">
    <property type="entry name" value="MftR_C"/>
</dbReference>
<dbReference type="PRINTS" id="PR00455">
    <property type="entry name" value="HTHTETR"/>
</dbReference>
<feature type="domain" description="HTH tetR-type" evidence="6">
    <location>
        <begin position="22"/>
        <end position="82"/>
    </location>
</feature>
<dbReference type="InterPro" id="IPR001647">
    <property type="entry name" value="HTH_TetR"/>
</dbReference>